<dbReference type="GO" id="GO:0003729">
    <property type="term" value="F:mRNA binding"/>
    <property type="evidence" value="ECO:0007669"/>
    <property type="project" value="InterPro"/>
</dbReference>
<keyword evidence="3" id="KW-0255">Endonuclease</keyword>
<evidence type="ECO:0000256" key="4">
    <source>
        <dbReference type="ARBA" id="ARBA00022801"/>
    </source>
</evidence>
<protein>
    <submittedName>
        <fullName evidence="7">Addiction module toxin, HicA family</fullName>
    </submittedName>
</protein>
<dbReference type="InterPro" id="IPR038570">
    <property type="entry name" value="HicA_sf"/>
</dbReference>
<reference evidence="7" key="1">
    <citation type="journal article" date="2020" name="MBio">
        <title>'Candidatus Ethanoperedens,' a Thermophilic Genus of Archaea Mediating the Anaerobic Oxidation of Ethane.</title>
        <authorList>
            <person name="Hahn C.J."/>
            <person name="Laso-Perez R."/>
            <person name="Vulcano F."/>
            <person name="Vaziourakis K.M."/>
            <person name="Stokke R."/>
            <person name="Steen I.H."/>
            <person name="Teske A."/>
            <person name="Boetius A."/>
            <person name="Liebeke M."/>
            <person name="Amann R."/>
            <person name="Knittel K."/>
            <person name="Wegener G."/>
        </authorList>
    </citation>
    <scope>NUCLEOTIDE SEQUENCE</scope>
    <source>
        <strain evidence="7">GoM-Arc1-LC-WB58</strain>
    </source>
</reference>
<dbReference type="Gene3D" id="3.30.920.30">
    <property type="entry name" value="Hypothetical protein"/>
    <property type="match status" value="1"/>
</dbReference>
<organism evidence="7 8">
    <name type="scientific">Candidatus Ethanoperedens thermophilum</name>
    <dbReference type="NCBI Taxonomy" id="2766897"/>
    <lineage>
        <taxon>Archaea</taxon>
        <taxon>Methanobacteriati</taxon>
        <taxon>Methanobacteriota</taxon>
        <taxon>Stenosarchaea group</taxon>
        <taxon>Methanomicrobia</taxon>
        <taxon>Methanosarcinales</taxon>
        <taxon>Methanosarcinales incertae sedis</taxon>
        <taxon>GOM Arc I cluster</taxon>
        <taxon>Candidatus Ethanoperedens</taxon>
    </lineage>
</organism>
<keyword evidence="5" id="KW-0694">RNA-binding</keyword>
<dbReference type="Proteomes" id="UP000606580">
    <property type="component" value="Unassembled WGS sequence"/>
</dbReference>
<keyword evidence="1" id="KW-1277">Toxin-antitoxin system</keyword>
<keyword evidence="4" id="KW-0378">Hydrolase</keyword>
<evidence type="ECO:0000313" key="8">
    <source>
        <dbReference type="Proteomes" id="UP000606580"/>
    </source>
</evidence>
<name>A0A848D9H9_9EURY</name>
<dbReference type="SUPFAM" id="SSF54786">
    <property type="entry name" value="YcfA/nrd intein domain"/>
    <property type="match status" value="1"/>
</dbReference>
<comment type="caution">
    <text evidence="7">The sequence shown here is derived from an EMBL/GenBank/DDBJ whole genome shotgun (WGS) entry which is preliminary data.</text>
</comment>
<dbReference type="AlphaFoldDB" id="A0A848D9H9"/>
<gene>
    <name evidence="7" type="ORF">GIS02_04205</name>
</gene>
<keyword evidence="2" id="KW-0540">Nuclease</keyword>
<evidence type="ECO:0000313" key="7">
    <source>
        <dbReference type="EMBL" id="NMG83390.1"/>
    </source>
</evidence>
<dbReference type="EMBL" id="WNEG01000079">
    <property type="protein sequence ID" value="NMG83390.1"/>
    <property type="molecule type" value="Genomic_DNA"/>
</dbReference>
<evidence type="ECO:0000256" key="3">
    <source>
        <dbReference type="ARBA" id="ARBA00022759"/>
    </source>
</evidence>
<dbReference type="Pfam" id="PF07927">
    <property type="entry name" value="HicA_toxin"/>
    <property type="match status" value="1"/>
</dbReference>
<dbReference type="GO" id="GO:0016787">
    <property type="term" value="F:hydrolase activity"/>
    <property type="evidence" value="ECO:0007669"/>
    <property type="project" value="UniProtKB-KW"/>
</dbReference>
<dbReference type="InterPro" id="IPR012933">
    <property type="entry name" value="HicA_mRNA_interferase"/>
</dbReference>
<evidence type="ECO:0000256" key="1">
    <source>
        <dbReference type="ARBA" id="ARBA00022649"/>
    </source>
</evidence>
<evidence type="ECO:0000256" key="6">
    <source>
        <dbReference type="ARBA" id="ARBA00023016"/>
    </source>
</evidence>
<evidence type="ECO:0000256" key="5">
    <source>
        <dbReference type="ARBA" id="ARBA00022884"/>
    </source>
</evidence>
<accession>A0A848D9H9</accession>
<proteinExistence type="predicted"/>
<dbReference type="GO" id="GO:0004519">
    <property type="term" value="F:endonuclease activity"/>
    <property type="evidence" value="ECO:0007669"/>
    <property type="project" value="UniProtKB-KW"/>
</dbReference>
<keyword evidence="6" id="KW-0346">Stress response</keyword>
<sequence>MQKWQCNEFPRDTPKRKVIKTFENLGFRIVRMGEHISMVRENPDGTKTPLTMPNHERIKGSTLRVICRQSGIKREEFLKAYEET</sequence>
<evidence type="ECO:0000256" key="2">
    <source>
        <dbReference type="ARBA" id="ARBA00022722"/>
    </source>
</evidence>